<feature type="region of interest" description="Disordered" evidence="3">
    <location>
        <begin position="52"/>
        <end position="78"/>
    </location>
</feature>
<dbReference type="RefSeq" id="WP_366194031.1">
    <property type="nucleotide sequence ID" value="NZ_JBFBVU010000021.1"/>
</dbReference>
<sequence length="78" mass="8838">MVPNVAVSWETSEDGSEFTFKLREGLKWSDGEPFTMDDMMFFVEDLLKTKNSTQTRRLASPSGARPCRARRSTTMPSS</sequence>
<evidence type="ECO:0000313" key="5">
    <source>
        <dbReference type="EMBL" id="MEV8468080.1"/>
    </source>
</evidence>
<dbReference type="InterPro" id="IPR023765">
    <property type="entry name" value="SBP_5_CS"/>
</dbReference>
<dbReference type="InterPro" id="IPR000914">
    <property type="entry name" value="SBP_5_dom"/>
</dbReference>
<dbReference type="EMBL" id="JBFBVU010000021">
    <property type="protein sequence ID" value="MEV8468080.1"/>
    <property type="molecule type" value="Genomic_DNA"/>
</dbReference>
<dbReference type="Gene3D" id="3.90.76.10">
    <property type="entry name" value="Dipeptide-binding Protein, Domain 1"/>
    <property type="match status" value="1"/>
</dbReference>
<dbReference type="InterPro" id="IPR039424">
    <property type="entry name" value="SBP_5"/>
</dbReference>
<feature type="domain" description="Solute-binding protein family 5" evidence="4">
    <location>
        <begin position="2"/>
        <end position="58"/>
    </location>
</feature>
<comment type="caution">
    <text evidence="5">The sequence shown here is derived from an EMBL/GenBank/DDBJ whole genome shotgun (WGS) entry which is preliminary data.</text>
</comment>
<dbReference type="SUPFAM" id="SSF53850">
    <property type="entry name" value="Periplasmic binding protein-like II"/>
    <property type="match status" value="1"/>
</dbReference>
<dbReference type="PANTHER" id="PTHR30290:SF62">
    <property type="entry name" value="OLIGOPEPTIDE ABC TRANSPORTER, PERIPLASMIC OLIGOPEPTIDE-BINDING PROTEIN"/>
    <property type="match status" value="1"/>
</dbReference>
<accession>A0ABV3L923</accession>
<organism evidence="5 6">
    <name type="scientific">Meridianimarinicoccus marinus</name>
    <dbReference type="NCBI Taxonomy" id="3231483"/>
    <lineage>
        <taxon>Bacteria</taxon>
        <taxon>Pseudomonadati</taxon>
        <taxon>Pseudomonadota</taxon>
        <taxon>Alphaproteobacteria</taxon>
        <taxon>Rhodobacterales</taxon>
        <taxon>Paracoccaceae</taxon>
        <taxon>Meridianimarinicoccus</taxon>
    </lineage>
</organism>
<name>A0ABV3L923_9RHOB</name>
<comment type="similarity">
    <text evidence="2">Belongs to the bacterial solute-binding protein 5 family.</text>
</comment>
<reference evidence="5 6" key="1">
    <citation type="submission" date="2024-07" db="EMBL/GenBank/DDBJ databases">
        <authorList>
            <person name="Kang M."/>
        </authorList>
    </citation>
    <scope>NUCLEOTIDE SEQUENCE [LARGE SCALE GENOMIC DNA]</scope>
    <source>
        <strain evidence="5 6">DFM31</strain>
    </source>
</reference>
<dbReference type="Pfam" id="PF00496">
    <property type="entry name" value="SBP_bac_5"/>
    <property type="match status" value="1"/>
</dbReference>
<dbReference type="Proteomes" id="UP001553161">
    <property type="component" value="Unassembled WGS sequence"/>
</dbReference>
<evidence type="ECO:0000313" key="6">
    <source>
        <dbReference type="Proteomes" id="UP001553161"/>
    </source>
</evidence>
<comment type="subcellular location">
    <subcellularLocation>
        <location evidence="1">Periplasm</location>
    </subcellularLocation>
</comment>
<evidence type="ECO:0000256" key="3">
    <source>
        <dbReference type="SAM" id="MobiDB-lite"/>
    </source>
</evidence>
<dbReference type="PANTHER" id="PTHR30290">
    <property type="entry name" value="PERIPLASMIC BINDING COMPONENT OF ABC TRANSPORTER"/>
    <property type="match status" value="1"/>
</dbReference>
<dbReference type="PROSITE" id="PS01040">
    <property type="entry name" value="SBP_BACTERIAL_5"/>
    <property type="match status" value="1"/>
</dbReference>
<proteinExistence type="inferred from homology"/>
<keyword evidence="6" id="KW-1185">Reference proteome</keyword>
<evidence type="ECO:0000256" key="1">
    <source>
        <dbReference type="ARBA" id="ARBA00004418"/>
    </source>
</evidence>
<protein>
    <submittedName>
        <fullName evidence="5">ABC transporter substrate-binding protein</fullName>
    </submittedName>
</protein>
<evidence type="ECO:0000259" key="4">
    <source>
        <dbReference type="Pfam" id="PF00496"/>
    </source>
</evidence>
<gene>
    <name evidence="5" type="ORF">AB0T83_14985</name>
</gene>
<evidence type="ECO:0000256" key="2">
    <source>
        <dbReference type="ARBA" id="ARBA00005695"/>
    </source>
</evidence>